<accession>A0A0K1PJQ1</accession>
<proteinExistence type="predicted"/>
<name>A0A0K1PJQ1_9BACT</name>
<dbReference type="KEGG" id="vin:AKJ08_3721"/>
<gene>
    <name evidence="1" type="ORF">AKJ08_3721</name>
</gene>
<dbReference type="STRING" id="1391653.AKJ08_3721"/>
<dbReference type="AlphaFoldDB" id="A0A0K1PJQ1"/>
<reference evidence="1 2" key="1">
    <citation type="submission" date="2015-08" db="EMBL/GenBank/DDBJ databases">
        <authorList>
            <person name="Babu N.S."/>
            <person name="Beckwith C.J."/>
            <person name="Beseler K.G."/>
            <person name="Brison A."/>
            <person name="Carone J.V."/>
            <person name="Caskin T.P."/>
            <person name="Diamond M."/>
            <person name="Durham M.E."/>
            <person name="Foxe J.M."/>
            <person name="Go M."/>
            <person name="Henderson B.A."/>
            <person name="Jones I.B."/>
            <person name="McGettigan J.A."/>
            <person name="Micheletti S.J."/>
            <person name="Nasrallah M.E."/>
            <person name="Ortiz D."/>
            <person name="Piller C.R."/>
            <person name="Privatt S.R."/>
            <person name="Schneider S.L."/>
            <person name="Sharp S."/>
            <person name="Smith T.C."/>
            <person name="Stanton J.D."/>
            <person name="Ullery H.E."/>
            <person name="Wilson R.J."/>
            <person name="Serrano M.G."/>
            <person name="Buck G."/>
            <person name="Lee V."/>
            <person name="Wang Y."/>
            <person name="Carvalho R."/>
            <person name="Voegtly L."/>
            <person name="Shi R."/>
            <person name="Duckworth R."/>
            <person name="Johnson A."/>
            <person name="Loviza R."/>
            <person name="Walstead R."/>
            <person name="Shah Z."/>
            <person name="Kiflezghi M."/>
            <person name="Wade K."/>
            <person name="Ball S.L."/>
            <person name="Bradley K.W."/>
            <person name="Asai D.J."/>
            <person name="Bowman C.A."/>
            <person name="Russell D.A."/>
            <person name="Pope W.H."/>
            <person name="Jacobs-Sera D."/>
            <person name="Hendrix R.W."/>
            <person name="Hatfull G.F."/>
        </authorList>
    </citation>
    <scope>NUCLEOTIDE SEQUENCE [LARGE SCALE GENOMIC DNA]</scope>
    <source>
        <strain evidence="1 2">DSM 27710</strain>
    </source>
</reference>
<protein>
    <submittedName>
        <fullName evidence="1">Uncharacterized protein</fullName>
    </submittedName>
</protein>
<dbReference type="RefSeq" id="WP_050727366.1">
    <property type="nucleotide sequence ID" value="NZ_CP012332.1"/>
</dbReference>
<evidence type="ECO:0000313" key="2">
    <source>
        <dbReference type="Proteomes" id="UP000055590"/>
    </source>
</evidence>
<evidence type="ECO:0000313" key="1">
    <source>
        <dbReference type="EMBL" id="AKU93334.1"/>
    </source>
</evidence>
<dbReference type="Proteomes" id="UP000055590">
    <property type="component" value="Chromosome"/>
</dbReference>
<keyword evidence="2" id="KW-1185">Reference proteome</keyword>
<sequence length="101" mass="11192">MKTRVGEGPYFGAGHAIASVVASYYAGGGLPNAPVDWTITQNTTSFTPPHQRDYHFGPESKRFWWWRGPGGEGGRKEWWSARTDAAGVHSLRLDFDAREPA</sequence>
<dbReference type="EMBL" id="CP012332">
    <property type="protein sequence ID" value="AKU93334.1"/>
    <property type="molecule type" value="Genomic_DNA"/>
</dbReference>
<dbReference type="OrthoDB" id="9767116at2"/>
<organism evidence="1 2">
    <name type="scientific">Vulgatibacter incomptus</name>
    <dbReference type="NCBI Taxonomy" id="1391653"/>
    <lineage>
        <taxon>Bacteria</taxon>
        <taxon>Pseudomonadati</taxon>
        <taxon>Myxococcota</taxon>
        <taxon>Myxococcia</taxon>
        <taxon>Myxococcales</taxon>
        <taxon>Cystobacterineae</taxon>
        <taxon>Vulgatibacteraceae</taxon>
        <taxon>Vulgatibacter</taxon>
    </lineage>
</organism>